<name>A0A0G0EHB6_9BACT</name>
<protein>
    <recommendedName>
        <fullName evidence="4">Transglycosylase SLT domain-containing protein</fullName>
    </recommendedName>
</protein>
<feature type="transmembrane region" description="Helical" evidence="1">
    <location>
        <begin position="225"/>
        <end position="247"/>
    </location>
</feature>
<dbReference type="EMBL" id="LBPY01000004">
    <property type="protein sequence ID" value="KKP66642.1"/>
    <property type="molecule type" value="Genomic_DNA"/>
</dbReference>
<comment type="caution">
    <text evidence="2">The sequence shown here is derived from an EMBL/GenBank/DDBJ whole genome shotgun (WGS) entry which is preliminary data.</text>
</comment>
<accession>A0A0G0EHB6</accession>
<feature type="transmembrane region" description="Helical" evidence="1">
    <location>
        <begin position="7"/>
        <end position="26"/>
    </location>
</feature>
<keyword evidence="1" id="KW-0812">Transmembrane</keyword>
<feature type="transmembrane region" description="Helical" evidence="1">
    <location>
        <begin position="268"/>
        <end position="285"/>
    </location>
</feature>
<evidence type="ECO:0000256" key="1">
    <source>
        <dbReference type="SAM" id="Phobius"/>
    </source>
</evidence>
<reference evidence="2 3" key="1">
    <citation type="journal article" date="2015" name="Nature">
        <title>rRNA introns, odd ribosomes, and small enigmatic genomes across a large radiation of phyla.</title>
        <authorList>
            <person name="Brown C.T."/>
            <person name="Hug L.A."/>
            <person name="Thomas B.C."/>
            <person name="Sharon I."/>
            <person name="Castelle C.J."/>
            <person name="Singh A."/>
            <person name="Wilkins M.J."/>
            <person name="Williams K.H."/>
            <person name="Banfield J.F."/>
        </authorList>
    </citation>
    <scope>NUCLEOTIDE SEQUENCE [LARGE SCALE GENOMIC DNA]</scope>
</reference>
<sequence>MKKYISYILVSFIIFVNLLLPFSIAFKDNKEIPIQKSIVYAETTECTISSAVWDPSGEQKKGFFTDGNTVANIIVKSKNCTENPGVVFLSVYEDDGVVTNMTNDVWNDSGLYNRAIPVPADNFAISLLLGEEDCAHTITGETGTNCDLYFKIGPKNNLYKSNNKLFYDCDTVCDENGKFLSVTALGSDDKPVVVDGQIEGIVNNDYNLLAPIGKFVKAPNDIGDYFNLIFKLAIGLCGVLAVVMIVISGIQYMGDESIFGKTEAKSKILASILGLFIALGSYALLNTIDPDLLGGKGVAIDQVNVKIEPLYDRGANDPKTASGESVRCTPVLSGPCSVANLTPIFGAEKAVAMSKICNMESGGSSVASGTDVCKPGNTSFSFGLFQVNLATNGILAGKDCVDLFDKRVRGADAIEPKYTSGYSCKLLPGKENLYNTCKNRLLDTTTNLAIAKSLFHNSYGMNNWIGDKKYCASAFK</sequence>
<organism evidence="2 3">
    <name type="scientific">Candidatus Nomurabacteria bacterium GW2011_GWE1_35_16</name>
    <dbReference type="NCBI Taxonomy" id="1618761"/>
    <lineage>
        <taxon>Bacteria</taxon>
        <taxon>Candidatus Nomuraibacteriota</taxon>
    </lineage>
</organism>
<evidence type="ECO:0000313" key="3">
    <source>
        <dbReference type="Proteomes" id="UP000034952"/>
    </source>
</evidence>
<evidence type="ECO:0008006" key="4">
    <source>
        <dbReference type="Google" id="ProtNLM"/>
    </source>
</evidence>
<dbReference type="AlphaFoldDB" id="A0A0G0EHB6"/>
<evidence type="ECO:0000313" key="2">
    <source>
        <dbReference type="EMBL" id="KKP66642.1"/>
    </source>
</evidence>
<gene>
    <name evidence="2" type="ORF">UR64_C0004G0023</name>
</gene>
<proteinExistence type="predicted"/>
<keyword evidence="1" id="KW-0472">Membrane</keyword>
<dbReference type="Proteomes" id="UP000034952">
    <property type="component" value="Unassembled WGS sequence"/>
</dbReference>
<keyword evidence="1" id="KW-1133">Transmembrane helix</keyword>